<feature type="domain" description="BclA C-terminal" evidence="1">
    <location>
        <begin position="125"/>
        <end position="250"/>
    </location>
</feature>
<protein>
    <recommendedName>
        <fullName evidence="1">BclA C-terminal domain-containing protein</fullName>
    </recommendedName>
</protein>
<sequence>MRLYRQFRHLRRSVRPNLNKSLNAESHLVINRDKTKKNYIYFDNIYRKSTNTFVTRHSTSEKNKTTDNVYALNKVNNKKINFSTRENSDTYVINNPLSNDNSTSKASNSNTALLPRHLDSTTVFAYNNTSEEELKIPVGSSIPFNNLSINFGHNITQIKNDEFKINSSGIYKIEFILYTSDSSPLGSAGIIMDDNPVVIPVTLTKPGTPLISHEILNLKNDNHTVKIEVSHLDLHLNAGKNASIIIEKLNQ</sequence>
<evidence type="ECO:0000313" key="3">
    <source>
        <dbReference type="EMBL" id="KRU10996.1"/>
    </source>
</evidence>
<dbReference type="Pfam" id="PF18573">
    <property type="entry name" value="BclA_C"/>
    <property type="match status" value="1"/>
</dbReference>
<dbReference type="Proteomes" id="UP000028042">
    <property type="component" value="Unassembled WGS sequence"/>
</dbReference>
<dbReference type="PATRIC" id="fig|1262449.3.peg.1390"/>
<dbReference type="InterPro" id="IPR008983">
    <property type="entry name" value="Tumour_necrosis_fac-like_dom"/>
</dbReference>
<accession>A0A0H3J9V5</accession>
<dbReference type="AlphaFoldDB" id="A0A0H3J9V5"/>
<keyword evidence="5" id="KW-1185">Reference proteome</keyword>
<dbReference type="RefSeq" id="WP_003443271.1">
    <property type="nucleotide sequence ID" value="NZ_ANZB01000003.1"/>
</dbReference>
<dbReference type="eggNOG" id="ENOG503271Q">
    <property type="taxonomic scope" value="Bacteria"/>
</dbReference>
<dbReference type="EMBL" id="JPGY02000001">
    <property type="protein sequence ID" value="KRU10996.1"/>
    <property type="molecule type" value="Genomic_DNA"/>
</dbReference>
<proteinExistence type="predicted"/>
<reference evidence="2 5" key="1">
    <citation type="journal article" date="2015" name="Genome Announc.">
        <title>Complete Genome Sequence of the Nitrogen-Fixing and Solvent-Producing Clostridium pasteurianum DSM 525.</title>
        <authorList>
            <person name="Poehlein A."/>
            <person name="Grosse-Honebrink A."/>
            <person name="Zhang Y."/>
            <person name="Minton N.P."/>
            <person name="Daniel R."/>
        </authorList>
    </citation>
    <scope>NUCLEOTIDE SEQUENCE [LARGE SCALE GENOMIC DNA]</scope>
    <source>
        <strain evidence="2">DSM 525</strain>
        <strain evidence="5">DSM 525 / ATCC 6013</strain>
    </source>
</reference>
<dbReference type="Proteomes" id="UP000030905">
    <property type="component" value="Chromosome"/>
</dbReference>
<dbReference type="InterPro" id="IPR041415">
    <property type="entry name" value="BclA_C"/>
</dbReference>
<evidence type="ECO:0000313" key="5">
    <source>
        <dbReference type="Proteomes" id="UP000030905"/>
    </source>
</evidence>
<dbReference type="Gene3D" id="2.60.120.40">
    <property type="match status" value="1"/>
</dbReference>
<dbReference type="GeneID" id="93075064"/>
<name>A0A0H3J9V5_CLOPA</name>
<dbReference type="KEGG" id="cpae:CPAST_c29420"/>
<evidence type="ECO:0000313" key="4">
    <source>
        <dbReference type="Proteomes" id="UP000028042"/>
    </source>
</evidence>
<dbReference type="EMBL" id="CP009268">
    <property type="protein sequence ID" value="AJA52996.1"/>
    <property type="molecule type" value="Genomic_DNA"/>
</dbReference>
<reference evidence="3 4" key="3">
    <citation type="journal article" name="Genome Announc.">
        <title>Improved Draft Genome Sequence of Clostridium pasteurianum Strain ATCC 6013 (DSM 525) Using a Hybrid Next-Generation Sequencing Approach.</title>
        <authorList>
            <person name="Pyne M.E."/>
            <person name="Utturkar S."/>
            <person name="Brown S.D."/>
            <person name="Moo-Young M."/>
            <person name="Chung D.A."/>
            <person name="Chou C.P."/>
        </authorList>
    </citation>
    <scope>NUCLEOTIDE SEQUENCE [LARGE SCALE GENOMIC DNA]</scope>
    <source>
        <strain evidence="3 4">ATCC 6013</strain>
    </source>
</reference>
<evidence type="ECO:0000313" key="2">
    <source>
        <dbReference type="EMBL" id="AJA52996.1"/>
    </source>
</evidence>
<evidence type="ECO:0000259" key="1">
    <source>
        <dbReference type="Pfam" id="PF18573"/>
    </source>
</evidence>
<dbReference type="KEGG" id="cpat:CLPA_c29420"/>
<gene>
    <name evidence="2" type="ORF">CLPA_c29420</name>
    <name evidence="3" type="ORF">CP6013_00243</name>
</gene>
<reference evidence="3" key="2">
    <citation type="submission" date="2015-10" db="EMBL/GenBank/DDBJ databases">
        <title>Improved Draft Genome Sequence of Clostridium pasteurianum Strain ATCC 6013 (DSM 525) Using a Hybrid Next-Generation Sequencing Approach.</title>
        <authorList>
            <person name="Pyne M.E."/>
            <person name="Utturkar S.M."/>
            <person name="Brown S.D."/>
            <person name="Moo-Young M."/>
            <person name="Chung D.A."/>
            <person name="Chou P.C."/>
        </authorList>
    </citation>
    <scope>NUCLEOTIDE SEQUENCE</scope>
    <source>
        <strain evidence="3">ATCC 6013</strain>
    </source>
</reference>
<organism evidence="2 5">
    <name type="scientific">Clostridium pasteurianum DSM 525 = ATCC 6013</name>
    <dbReference type="NCBI Taxonomy" id="1262449"/>
    <lineage>
        <taxon>Bacteria</taxon>
        <taxon>Bacillati</taxon>
        <taxon>Bacillota</taxon>
        <taxon>Clostridia</taxon>
        <taxon>Eubacteriales</taxon>
        <taxon>Clostridiaceae</taxon>
        <taxon>Clostridium</taxon>
    </lineage>
</organism>